<name>A0ABQ7NI59_BRACM</name>
<keyword evidence="3" id="KW-1133">Transmembrane helix</keyword>
<keyword evidence="3" id="KW-0812">Transmembrane</keyword>
<sequence length="778" mass="88292">MSPWPKMEEIVQEDVCNHGEAYSSSRSEEEQGIEGMLAKLEMDSAYTSEKLLNLHVLLMHLLAWDNDLERVGTLDSSAASFEKALKFDLLCGILESEVKEVDEILDELEAQIVDASYKLSTCKHSNSIFMEGKLGENDESVENSGHGEDLRQKYALRPSDLRHKNALRMLEKSLARELELEKKLMEFQQNEEELKLKLHYTEEVSSRMEEASEFIWGQFLEAENSSEVLMGISKELVGRLQIIQFSQNGSAQRESELKAKLEDLTVQLEGKDLLVQNLEGTIAENREMVSEVLTLREQVKSAEEKLEKTEIELKSVNASKQEVLLHLAEMENANESIKESLFEAESRAESGEAKIKEVDAANLELTEELNFLKDADEKKTKKVSSLEKQVRELEFQLQNSKVSSEASQEQQNMLYTAIWDMETLIEDLKSKASKAESRTETVEEKCVVVSTANSVLNKEVTLLRQRAKSLEASLELANVEKEKNAQEITVRNKLLMDMVMQLSSERERIQEQLYSLAKENEKLRVNQCSMGSKYQRNGTYAGDKELPFNAESLQAGIHYKNAMFLEDERTREEPETDVEPEDHYASEKSSMNTEIRRAPKLRRILVLALAFVLSFILCFGVLSDSICSSLLYNCCFGFVSITNVLWCVGSYLGDSREMAKEEVNCLPPVAPIMDTYETNASCRRDNECIKHCPKGCKIVNCNFGTCFCSSLVDAREMAKEEVNCLCGKCRDGKKSCEAPIMDSYETDVSCRRDNECIKYCPKGFKIVNCSFGTCFCER</sequence>
<reference evidence="5 6" key="1">
    <citation type="submission" date="2021-03" db="EMBL/GenBank/DDBJ databases">
        <authorList>
            <person name="King G.J."/>
            <person name="Bancroft I."/>
            <person name="Baten A."/>
            <person name="Bloomfield J."/>
            <person name="Borpatragohain P."/>
            <person name="He Z."/>
            <person name="Irish N."/>
            <person name="Irwin J."/>
            <person name="Liu K."/>
            <person name="Mauleon R.P."/>
            <person name="Moore J."/>
            <person name="Morris R."/>
            <person name="Ostergaard L."/>
            <person name="Wang B."/>
            <person name="Wells R."/>
        </authorList>
    </citation>
    <scope>NUCLEOTIDE SEQUENCE [LARGE SCALE GENOMIC DNA]</scope>
    <source>
        <strain evidence="5">R-o-18</strain>
        <tissue evidence="5">Leaf</tissue>
    </source>
</reference>
<evidence type="ECO:0000313" key="6">
    <source>
        <dbReference type="Proteomes" id="UP000823674"/>
    </source>
</evidence>
<protein>
    <recommendedName>
        <fullName evidence="4">WIT1/2 N-terminal helical bundle domain-containing protein</fullName>
    </recommendedName>
</protein>
<keyword evidence="6" id="KW-1185">Reference proteome</keyword>
<evidence type="ECO:0000313" key="5">
    <source>
        <dbReference type="EMBL" id="KAG5409735.1"/>
    </source>
</evidence>
<dbReference type="InterPro" id="IPR058610">
    <property type="entry name" value="WIT1_2_N"/>
</dbReference>
<evidence type="ECO:0000259" key="4">
    <source>
        <dbReference type="Pfam" id="PF26581"/>
    </source>
</evidence>
<feature type="domain" description="WIT1/2 N-terminal helical bundle" evidence="4">
    <location>
        <begin position="34"/>
        <end position="144"/>
    </location>
</feature>
<feature type="transmembrane region" description="Helical" evidence="3">
    <location>
        <begin position="629"/>
        <end position="652"/>
    </location>
</feature>
<dbReference type="EMBL" id="JADBGQ010000002">
    <property type="protein sequence ID" value="KAG5409735.1"/>
    <property type="molecule type" value="Genomic_DNA"/>
</dbReference>
<dbReference type="PANTHER" id="PTHR35705">
    <property type="entry name" value="WPP DOMAIN-INTERACTING TAIL-ANCHORED PROTEIN 1"/>
    <property type="match status" value="1"/>
</dbReference>
<feature type="coiled-coil region" evidence="1">
    <location>
        <begin position="91"/>
        <end position="118"/>
    </location>
</feature>
<comment type="caution">
    <text evidence="5">The sequence shown here is derived from an EMBL/GenBank/DDBJ whole genome shotgun (WGS) entry which is preliminary data.</text>
</comment>
<evidence type="ECO:0000256" key="1">
    <source>
        <dbReference type="SAM" id="Coils"/>
    </source>
</evidence>
<proteinExistence type="predicted"/>
<organism evidence="5 6">
    <name type="scientific">Brassica rapa subsp. trilocularis</name>
    <dbReference type="NCBI Taxonomy" id="1813537"/>
    <lineage>
        <taxon>Eukaryota</taxon>
        <taxon>Viridiplantae</taxon>
        <taxon>Streptophyta</taxon>
        <taxon>Embryophyta</taxon>
        <taxon>Tracheophyta</taxon>
        <taxon>Spermatophyta</taxon>
        <taxon>Magnoliopsida</taxon>
        <taxon>eudicotyledons</taxon>
        <taxon>Gunneridae</taxon>
        <taxon>Pentapetalae</taxon>
        <taxon>rosids</taxon>
        <taxon>malvids</taxon>
        <taxon>Brassicales</taxon>
        <taxon>Brassicaceae</taxon>
        <taxon>Brassiceae</taxon>
        <taxon>Brassica</taxon>
    </lineage>
</organism>
<dbReference type="InterPro" id="IPR039976">
    <property type="entry name" value="WIT1/WIT2"/>
</dbReference>
<keyword evidence="3" id="KW-0472">Membrane</keyword>
<evidence type="ECO:0000256" key="3">
    <source>
        <dbReference type="SAM" id="Phobius"/>
    </source>
</evidence>
<feature type="coiled-coil region" evidence="1">
    <location>
        <begin position="285"/>
        <end position="526"/>
    </location>
</feature>
<dbReference type="Proteomes" id="UP000823674">
    <property type="component" value="Chromosome A02"/>
</dbReference>
<dbReference type="PANTHER" id="PTHR35705:SF11">
    <property type="entry name" value="EGF-LIKE DOMAIN-CONTAINING PROTEIN"/>
    <property type="match status" value="1"/>
</dbReference>
<accession>A0ABQ7NI59</accession>
<feature type="region of interest" description="Disordered" evidence="2">
    <location>
        <begin position="571"/>
        <end position="591"/>
    </location>
</feature>
<gene>
    <name evidence="5" type="primary">A02p022680.1_BraROA</name>
    <name evidence="5" type="ORF">IGI04_006054</name>
</gene>
<evidence type="ECO:0000256" key="2">
    <source>
        <dbReference type="SAM" id="MobiDB-lite"/>
    </source>
</evidence>
<dbReference type="Pfam" id="PF26581">
    <property type="entry name" value="WIT1_2_N"/>
    <property type="match status" value="1"/>
</dbReference>
<feature type="coiled-coil region" evidence="1">
    <location>
        <begin position="170"/>
        <end position="197"/>
    </location>
</feature>
<keyword evidence="1" id="KW-0175">Coiled coil</keyword>
<feature type="transmembrane region" description="Helical" evidence="3">
    <location>
        <begin position="604"/>
        <end position="623"/>
    </location>
</feature>